<reference evidence="2" key="1">
    <citation type="submission" date="2019-10" db="EMBL/GenBank/DDBJ databases">
        <authorList>
            <person name="Nor Muhammad N."/>
        </authorList>
    </citation>
    <scope>NUCLEOTIDE SEQUENCE</scope>
</reference>
<accession>A0A5K1K382</accession>
<dbReference type="InterPro" id="IPR056672">
    <property type="entry name" value="DUF7770"/>
</dbReference>
<evidence type="ECO:0000259" key="1">
    <source>
        <dbReference type="Pfam" id="PF24968"/>
    </source>
</evidence>
<dbReference type="EMBL" id="LR728538">
    <property type="protein sequence ID" value="VWP00502.1"/>
    <property type="molecule type" value="Genomic_DNA"/>
</dbReference>
<protein>
    <submittedName>
        <fullName evidence="2">WW domain-containing protein</fullName>
    </submittedName>
</protein>
<dbReference type="AlphaFoldDB" id="A0A5K1K382"/>
<proteinExistence type="predicted"/>
<sequence>MRLTWFSVPTLPVRRYYNVPIRIGSVYKMPLLMAKCHQYSPPIDNSPMPPKQVFSWPQPIKSVAPTTVYNKGLQPADKDRVVERVVATASAPVSAGKNEKKVFHWRLYLVLAPAAAAQSKPSSTKSILFDMSPTTGGLTGTFIIASKVDAQSRSREKIELQFPTHGHPTVAHFIDLFLEKGMDRYNFNDKGMGCYHWTVTGIQHLEEAGMLTAGSAKSLDNFYKQQGPQRCPVANEKGQFYWCVANSDDSERVLSQNSGYSERVLIIRVV</sequence>
<name>A0A5K1K382_9APHY</name>
<organism evidence="2">
    <name type="scientific">Ganoderma boninense</name>
    <dbReference type="NCBI Taxonomy" id="34458"/>
    <lineage>
        <taxon>Eukaryota</taxon>
        <taxon>Fungi</taxon>
        <taxon>Dikarya</taxon>
        <taxon>Basidiomycota</taxon>
        <taxon>Agaricomycotina</taxon>
        <taxon>Agaricomycetes</taxon>
        <taxon>Polyporales</taxon>
        <taxon>Polyporaceae</taxon>
        <taxon>Ganoderma</taxon>
    </lineage>
</organism>
<feature type="domain" description="DUF7770" evidence="1">
    <location>
        <begin position="85"/>
        <end position="241"/>
    </location>
</feature>
<evidence type="ECO:0000313" key="2">
    <source>
        <dbReference type="EMBL" id="VWP00502.1"/>
    </source>
</evidence>
<dbReference type="Pfam" id="PF24968">
    <property type="entry name" value="DUF7770"/>
    <property type="match status" value="1"/>
</dbReference>
<gene>
    <name evidence="2" type="primary">W7MUV5</name>
</gene>